<comment type="caution">
    <text evidence="3">The sequence shown here is derived from an EMBL/GenBank/DDBJ whole genome shotgun (WGS) entry which is preliminary data.</text>
</comment>
<dbReference type="Proteomes" id="UP000310066">
    <property type="component" value="Unassembled WGS sequence"/>
</dbReference>
<organism evidence="3 4">
    <name type="scientific">Friedmanniomyces endolithicus</name>
    <dbReference type="NCBI Taxonomy" id="329885"/>
    <lineage>
        <taxon>Eukaryota</taxon>
        <taxon>Fungi</taxon>
        <taxon>Dikarya</taxon>
        <taxon>Ascomycota</taxon>
        <taxon>Pezizomycotina</taxon>
        <taxon>Dothideomycetes</taxon>
        <taxon>Dothideomycetidae</taxon>
        <taxon>Mycosphaerellales</taxon>
        <taxon>Teratosphaeriaceae</taxon>
        <taxon>Friedmanniomyces</taxon>
    </lineage>
</organism>
<dbReference type="GO" id="GO:0005829">
    <property type="term" value="C:cytosol"/>
    <property type="evidence" value="ECO:0007669"/>
    <property type="project" value="TreeGrafter"/>
</dbReference>
<dbReference type="GO" id="GO:0045820">
    <property type="term" value="P:negative regulation of glycolytic process"/>
    <property type="evidence" value="ECO:0007669"/>
    <property type="project" value="TreeGrafter"/>
</dbReference>
<evidence type="ECO:0008006" key="5">
    <source>
        <dbReference type="Google" id="ProtNLM"/>
    </source>
</evidence>
<dbReference type="PANTHER" id="PTHR46517:SF1">
    <property type="entry name" value="FRUCTOSE-2,6-BISPHOSPHATASE TIGAR"/>
    <property type="match status" value="1"/>
</dbReference>
<dbReference type="PANTHER" id="PTHR46517">
    <property type="entry name" value="FRUCTOSE-2,6-BISPHOSPHATASE TIGAR"/>
    <property type="match status" value="1"/>
</dbReference>
<evidence type="ECO:0000256" key="2">
    <source>
        <dbReference type="PIRSR" id="PIRSR613078-2"/>
    </source>
</evidence>
<dbReference type="OrthoDB" id="354304at2759"/>
<protein>
    <recommendedName>
        <fullName evidence="5">Phosphoglycerate mutase-like protein</fullName>
    </recommendedName>
</protein>
<dbReference type="InterPro" id="IPR001345">
    <property type="entry name" value="PG/BPGM_mutase_AS"/>
</dbReference>
<dbReference type="CDD" id="cd07067">
    <property type="entry name" value="HP_PGM_like"/>
    <property type="match status" value="1"/>
</dbReference>
<dbReference type="InterPro" id="IPR051695">
    <property type="entry name" value="Phosphoglycerate_Mutase"/>
</dbReference>
<dbReference type="GO" id="GO:0043456">
    <property type="term" value="P:regulation of pentose-phosphate shunt"/>
    <property type="evidence" value="ECO:0007669"/>
    <property type="project" value="TreeGrafter"/>
</dbReference>
<dbReference type="Gene3D" id="3.40.50.1240">
    <property type="entry name" value="Phosphoglycerate mutase-like"/>
    <property type="match status" value="1"/>
</dbReference>
<sequence length="345" mass="37489">MKVYLIRHGETVDNVAGLYAGVRDSALTIHGVEQARRLGEHFARTNNIHLTHIFASPLSRAYKTAEALLKAQNHGVAEDGQVDGTLAIAKVPDLIEQDFGFYEGRPFYARSEAKNSGREAHYERHKNDPDFVDVESKESMCKRADNFLDDHFMPLLDRQDVEDGLEVAIVSHGMLLSNLWRRLLLRLPRKSLTIAPEVTAAKGSIVLEHLGGWSNTGYLELAMSKDGGLAKSLAVPAAAAQGVKIPDAPIYVTSTVPAPTATEENAEVDPDATSAAIIPSPRKAPTVPLPASACRTLAGWSTHILAVDSKAHLAGLKRQRGGIGRLAHDEGQKKLTGFFKRQKKG</sequence>
<evidence type="ECO:0000256" key="1">
    <source>
        <dbReference type="ARBA" id="ARBA00022801"/>
    </source>
</evidence>
<dbReference type="PROSITE" id="PS00175">
    <property type="entry name" value="PG_MUTASE"/>
    <property type="match status" value="1"/>
</dbReference>
<evidence type="ECO:0000313" key="3">
    <source>
        <dbReference type="EMBL" id="TKA45073.1"/>
    </source>
</evidence>
<dbReference type="EMBL" id="NAJP01000013">
    <property type="protein sequence ID" value="TKA45073.1"/>
    <property type="molecule type" value="Genomic_DNA"/>
</dbReference>
<feature type="binding site" evidence="2">
    <location>
        <position position="60"/>
    </location>
    <ligand>
        <name>substrate</name>
    </ligand>
</feature>
<dbReference type="SMART" id="SM00855">
    <property type="entry name" value="PGAM"/>
    <property type="match status" value="1"/>
</dbReference>
<keyword evidence="1" id="KW-0378">Hydrolase</keyword>
<dbReference type="Pfam" id="PF00300">
    <property type="entry name" value="His_Phos_1"/>
    <property type="match status" value="1"/>
</dbReference>
<dbReference type="GO" id="GO:0004331">
    <property type="term" value="F:fructose-2,6-bisphosphate 2-phosphatase activity"/>
    <property type="evidence" value="ECO:0007669"/>
    <property type="project" value="TreeGrafter"/>
</dbReference>
<accession>A0A4U0V8X1</accession>
<evidence type="ECO:0000313" key="4">
    <source>
        <dbReference type="Proteomes" id="UP000310066"/>
    </source>
</evidence>
<dbReference type="STRING" id="329885.A0A4U0V8X1"/>
<name>A0A4U0V8X1_9PEZI</name>
<feature type="binding site" evidence="2">
    <location>
        <begin position="7"/>
        <end position="14"/>
    </location>
    <ligand>
        <name>substrate</name>
    </ligand>
</feature>
<dbReference type="SUPFAM" id="SSF53254">
    <property type="entry name" value="Phosphoglycerate mutase-like"/>
    <property type="match status" value="1"/>
</dbReference>
<reference evidence="3 4" key="1">
    <citation type="submission" date="2017-03" db="EMBL/GenBank/DDBJ databases">
        <title>Genomes of endolithic fungi from Antarctica.</title>
        <authorList>
            <person name="Coleine C."/>
            <person name="Masonjones S."/>
            <person name="Stajich J.E."/>
        </authorList>
    </citation>
    <scope>NUCLEOTIDE SEQUENCE [LARGE SCALE GENOMIC DNA]</scope>
    <source>
        <strain evidence="3 4">CCFEE 5311</strain>
    </source>
</reference>
<dbReference type="AlphaFoldDB" id="A0A4U0V8X1"/>
<gene>
    <name evidence="3" type="ORF">B0A54_03367</name>
</gene>
<proteinExistence type="predicted"/>
<dbReference type="InterPro" id="IPR029033">
    <property type="entry name" value="His_PPase_superfam"/>
</dbReference>
<dbReference type="InterPro" id="IPR013078">
    <property type="entry name" value="His_Pase_superF_clade-1"/>
</dbReference>